<evidence type="ECO:0000313" key="1">
    <source>
        <dbReference type="EMBL" id="KAF4683513.1"/>
    </source>
</evidence>
<dbReference type="EMBL" id="JABANP010000362">
    <property type="protein sequence ID" value="KAF4683513.1"/>
    <property type="molecule type" value="Genomic_DNA"/>
</dbReference>
<proteinExistence type="predicted"/>
<dbReference type="AlphaFoldDB" id="A0A7J6NHY7"/>
<sequence length="356" mass="40040">MATFQLPPHVEALRCMMVEGGGDGRVMPPELVGEVTDYCGTPILRMDRPSEEMPTMMNLLDLDCAFIDDGEMYHVQCSNGTIDIIRSHTGALACICWSSRYISEVDVHECCYDTENRRLFISYSHGQGRIVHHGLVGYSFSDKRVFLEVDLDTLSNRHVQCCSLSAAGDFLYIACMRSGVIDVYYIQWSKSKEVKLAYSVATAKGPLRVFLHALPTAPSSVNVLYQYISERPSETVLVRKCRQVKLRIVRSEPFIKFEAIQNMRTEAEEIDGDPTPLLGSNPLIYMFQPTDGGTCCLRSADDLRKLAEFDLGGGELPACHITVDGRWTLGYFRSVDGEDNVFGTYHLVRFHPYVNE</sequence>
<dbReference type="OrthoDB" id="10270665at2759"/>
<organism evidence="1 2">
    <name type="scientific">Perkinsus olseni</name>
    <name type="common">Perkinsus atlanticus</name>
    <dbReference type="NCBI Taxonomy" id="32597"/>
    <lineage>
        <taxon>Eukaryota</taxon>
        <taxon>Sar</taxon>
        <taxon>Alveolata</taxon>
        <taxon>Perkinsozoa</taxon>
        <taxon>Perkinsea</taxon>
        <taxon>Perkinsida</taxon>
        <taxon>Perkinsidae</taxon>
        <taxon>Perkinsus</taxon>
    </lineage>
</organism>
<protein>
    <submittedName>
        <fullName evidence="1">Uncharacterized protein</fullName>
    </submittedName>
</protein>
<accession>A0A7J6NHY7</accession>
<comment type="caution">
    <text evidence="1">The sequence shown here is derived from an EMBL/GenBank/DDBJ whole genome shotgun (WGS) entry which is preliminary data.</text>
</comment>
<dbReference type="SUPFAM" id="SSF75011">
    <property type="entry name" value="3-carboxy-cis,cis-mucoante lactonizing enzyme"/>
    <property type="match status" value="1"/>
</dbReference>
<evidence type="ECO:0000313" key="2">
    <source>
        <dbReference type="Proteomes" id="UP000541610"/>
    </source>
</evidence>
<dbReference type="Proteomes" id="UP000541610">
    <property type="component" value="Unassembled WGS sequence"/>
</dbReference>
<gene>
    <name evidence="1" type="ORF">FOZ60_009014</name>
</gene>
<reference evidence="1 2" key="1">
    <citation type="submission" date="2020-04" db="EMBL/GenBank/DDBJ databases">
        <title>Perkinsus olseni comparative genomics.</title>
        <authorList>
            <person name="Bogema D.R."/>
        </authorList>
    </citation>
    <scope>NUCLEOTIDE SEQUENCE [LARGE SCALE GENOMIC DNA]</scope>
    <source>
        <strain evidence="1">00978-12</strain>
    </source>
</reference>
<name>A0A7J6NHY7_PEROL</name>